<accession>A0A5N8VAX6</accession>
<reference evidence="2 3" key="1">
    <citation type="submission" date="2019-07" db="EMBL/GenBank/DDBJ databases">
        <title>New species of Amycolatopsis and Streptomyces.</title>
        <authorList>
            <person name="Duangmal K."/>
            <person name="Teo W.F.A."/>
            <person name="Lipun K."/>
        </authorList>
    </citation>
    <scope>NUCLEOTIDE SEQUENCE [LARGE SCALE GENOMIC DNA]</scope>
    <source>
        <strain evidence="2 3">NBRC 109810</strain>
    </source>
</reference>
<feature type="compositionally biased region" description="Pro residues" evidence="1">
    <location>
        <begin position="143"/>
        <end position="152"/>
    </location>
</feature>
<comment type="caution">
    <text evidence="2">The sequence shown here is derived from an EMBL/GenBank/DDBJ whole genome shotgun (WGS) entry which is preliminary data.</text>
</comment>
<dbReference type="Proteomes" id="UP000325849">
    <property type="component" value="Unassembled WGS sequence"/>
</dbReference>
<gene>
    <name evidence="2" type="ORF">FNH09_14350</name>
</gene>
<evidence type="ECO:0000313" key="3">
    <source>
        <dbReference type="Proteomes" id="UP000325849"/>
    </source>
</evidence>
<keyword evidence="3" id="KW-1185">Reference proteome</keyword>
<sequence>MAPERQTATMRQVGLGRLLPLGRLEHGTWITESAACGVLSRATNGLSGIRVGTMRIRLVDPQAASEPSVPAPFTALPPGLLRIEAEFSAPASQPLPDSAEGLREALFTAASERLGLEAGAIDLHVTNLLENPTPKAGPRPDTTFPPPMPEPGTPGRSHQGHACIAGQQASTSTGHRLAALAAAVPGVSLMPGLAGTPMPRIGQTSAPSVRITDSNDPPGRHVQIELATDETHRALDVALSVRTAVATAATADAPGPVTVAILVTAIEPAKE</sequence>
<dbReference type="EMBL" id="VJZD01000047">
    <property type="protein sequence ID" value="MPY32411.1"/>
    <property type="molecule type" value="Genomic_DNA"/>
</dbReference>
<evidence type="ECO:0000256" key="1">
    <source>
        <dbReference type="SAM" id="MobiDB-lite"/>
    </source>
</evidence>
<dbReference type="OrthoDB" id="4305539at2"/>
<dbReference type="AlphaFoldDB" id="A0A5N8VAX6"/>
<name>A0A5N8VAX6_9ACTN</name>
<evidence type="ECO:0000313" key="2">
    <source>
        <dbReference type="EMBL" id="MPY32411.1"/>
    </source>
</evidence>
<feature type="compositionally biased region" description="Polar residues" evidence="1">
    <location>
        <begin position="202"/>
        <end position="215"/>
    </location>
</feature>
<feature type="region of interest" description="Disordered" evidence="1">
    <location>
        <begin position="130"/>
        <end position="164"/>
    </location>
</feature>
<evidence type="ECO:0008006" key="4">
    <source>
        <dbReference type="Google" id="ProtNLM"/>
    </source>
</evidence>
<proteinExistence type="predicted"/>
<organism evidence="2 3">
    <name type="scientific">Streptomyces adustus</name>
    <dbReference type="NCBI Taxonomy" id="1609272"/>
    <lineage>
        <taxon>Bacteria</taxon>
        <taxon>Bacillati</taxon>
        <taxon>Actinomycetota</taxon>
        <taxon>Actinomycetes</taxon>
        <taxon>Kitasatosporales</taxon>
        <taxon>Streptomycetaceae</taxon>
        <taxon>Streptomyces</taxon>
    </lineage>
</organism>
<feature type="region of interest" description="Disordered" evidence="1">
    <location>
        <begin position="198"/>
        <end position="217"/>
    </location>
</feature>
<protein>
    <recommendedName>
        <fullName evidence="4">Nucleopolyhedrovirus P10 family protein</fullName>
    </recommendedName>
</protein>